<accession>A0A8T0KBG8</accession>
<evidence type="ECO:0000256" key="4">
    <source>
        <dbReference type="ARBA" id="ARBA00022777"/>
    </source>
</evidence>
<name>A0A8T0KBG8_PHAAN</name>
<evidence type="ECO:0000256" key="3">
    <source>
        <dbReference type="ARBA" id="ARBA00022741"/>
    </source>
</evidence>
<gene>
    <name evidence="7" type="ORF">HKW66_Vig0228740</name>
</gene>
<evidence type="ECO:0000256" key="1">
    <source>
        <dbReference type="ARBA" id="ARBA00022527"/>
    </source>
</evidence>
<dbReference type="SUPFAM" id="SSF56112">
    <property type="entry name" value="Protein kinase-like (PK-like)"/>
    <property type="match status" value="1"/>
</dbReference>
<feature type="domain" description="Protein kinase" evidence="6">
    <location>
        <begin position="1"/>
        <end position="138"/>
    </location>
</feature>
<dbReference type="GO" id="GO:0005524">
    <property type="term" value="F:ATP binding"/>
    <property type="evidence" value="ECO:0007669"/>
    <property type="project" value="UniProtKB-KW"/>
</dbReference>
<proteinExistence type="predicted"/>
<dbReference type="InterPro" id="IPR001245">
    <property type="entry name" value="Ser-Thr/Tyr_kinase_cat_dom"/>
</dbReference>
<keyword evidence="4" id="KW-0418">Kinase</keyword>
<evidence type="ECO:0000313" key="7">
    <source>
        <dbReference type="EMBL" id="KAG2396599.1"/>
    </source>
</evidence>
<dbReference type="PROSITE" id="PS50011">
    <property type="entry name" value="PROTEIN_KINASE_DOM"/>
    <property type="match status" value="1"/>
</dbReference>
<dbReference type="Gene3D" id="1.10.510.10">
    <property type="entry name" value="Transferase(Phosphotransferase) domain 1"/>
    <property type="match status" value="1"/>
</dbReference>
<dbReference type="Proteomes" id="UP000743370">
    <property type="component" value="Unassembled WGS sequence"/>
</dbReference>
<dbReference type="GO" id="GO:0005886">
    <property type="term" value="C:plasma membrane"/>
    <property type="evidence" value="ECO:0007669"/>
    <property type="project" value="TreeGrafter"/>
</dbReference>
<dbReference type="AlphaFoldDB" id="A0A8T0KBG8"/>
<dbReference type="InterPro" id="IPR011009">
    <property type="entry name" value="Kinase-like_dom_sf"/>
</dbReference>
<protein>
    <submittedName>
        <fullName evidence="7">G-type lectin S-receptor-like serine/threonine-protein</fullName>
    </submittedName>
</protein>
<evidence type="ECO:0000256" key="5">
    <source>
        <dbReference type="ARBA" id="ARBA00022840"/>
    </source>
</evidence>
<dbReference type="PANTHER" id="PTHR27002">
    <property type="entry name" value="RECEPTOR-LIKE SERINE/THREONINE-PROTEIN KINASE SD1-8"/>
    <property type="match status" value="1"/>
</dbReference>
<evidence type="ECO:0000256" key="2">
    <source>
        <dbReference type="ARBA" id="ARBA00022679"/>
    </source>
</evidence>
<dbReference type="GO" id="GO:0004674">
    <property type="term" value="F:protein serine/threonine kinase activity"/>
    <property type="evidence" value="ECO:0007669"/>
    <property type="project" value="UniProtKB-KW"/>
</dbReference>
<keyword evidence="2" id="KW-0808">Transferase</keyword>
<organism evidence="7 8">
    <name type="scientific">Phaseolus angularis</name>
    <name type="common">Azuki bean</name>
    <name type="synonym">Vigna angularis</name>
    <dbReference type="NCBI Taxonomy" id="3914"/>
    <lineage>
        <taxon>Eukaryota</taxon>
        <taxon>Viridiplantae</taxon>
        <taxon>Streptophyta</taxon>
        <taxon>Embryophyta</taxon>
        <taxon>Tracheophyta</taxon>
        <taxon>Spermatophyta</taxon>
        <taxon>Magnoliopsida</taxon>
        <taxon>eudicotyledons</taxon>
        <taxon>Gunneridae</taxon>
        <taxon>Pentapetalae</taxon>
        <taxon>rosids</taxon>
        <taxon>fabids</taxon>
        <taxon>Fabales</taxon>
        <taxon>Fabaceae</taxon>
        <taxon>Papilionoideae</taxon>
        <taxon>50 kb inversion clade</taxon>
        <taxon>NPAAA clade</taxon>
        <taxon>indigoferoid/millettioid clade</taxon>
        <taxon>Phaseoleae</taxon>
        <taxon>Vigna</taxon>
    </lineage>
</organism>
<dbReference type="Pfam" id="PF07714">
    <property type="entry name" value="PK_Tyr_Ser-Thr"/>
    <property type="match status" value="1"/>
</dbReference>
<comment type="caution">
    <text evidence="7">The sequence shown here is derived from an EMBL/GenBank/DDBJ whole genome shotgun (WGS) entry which is preliminary data.</text>
</comment>
<sequence>MRTLDSVIHRDLNASNVLLDPEMNPKISDFGFARTFEIGQNQTKTKRVVDTYGYMAPEYAMEGLFYVKSYVFSFGVIVLEIICGRKNSGFHLSEHGQSLLLCEFSLLLFKESLNHRVQQHSQITCRRGAYGVQENGWN</sequence>
<evidence type="ECO:0000259" key="6">
    <source>
        <dbReference type="PROSITE" id="PS50011"/>
    </source>
</evidence>
<reference evidence="7 8" key="1">
    <citation type="submission" date="2020-05" db="EMBL/GenBank/DDBJ databases">
        <title>Vigna angularis (adzuki bean) Var. LongXiaoDou No. 4 denovo assembly.</title>
        <authorList>
            <person name="Xiang H."/>
        </authorList>
    </citation>
    <scope>NUCLEOTIDE SEQUENCE [LARGE SCALE GENOMIC DNA]</scope>
    <source>
        <tissue evidence="7">Leaf</tissue>
    </source>
</reference>
<dbReference type="InterPro" id="IPR000719">
    <property type="entry name" value="Prot_kinase_dom"/>
</dbReference>
<dbReference type="PANTHER" id="PTHR27002:SF814">
    <property type="entry name" value="CYSTEINE-RICH RECEPTOR-LIKE PROTEIN KINASE 10"/>
    <property type="match status" value="1"/>
</dbReference>
<keyword evidence="5" id="KW-0067">ATP-binding</keyword>
<evidence type="ECO:0000313" key="8">
    <source>
        <dbReference type="Proteomes" id="UP000743370"/>
    </source>
</evidence>
<keyword evidence="1" id="KW-0723">Serine/threonine-protein kinase</keyword>
<dbReference type="EMBL" id="JABFOF010000005">
    <property type="protein sequence ID" value="KAG2396599.1"/>
    <property type="molecule type" value="Genomic_DNA"/>
</dbReference>
<keyword evidence="3" id="KW-0547">Nucleotide-binding</keyword>